<evidence type="ECO:0000313" key="1">
    <source>
        <dbReference type="EMBL" id="CAH9100022.1"/>
    </source>
</evidence>
<reference evidence="1" key="1">
    <citation type="submission" date="2022-07" db="EMBL/GenBank/DDBJ databases">
        <authorList>
            <person name="Macas J."/>
            <person name="Novak P."/>
            <person name="Neumann P."/>
        </authorList>
    </citation>
    <scope>NUCLEOTIDE SEQUENCE</scope>
</reference>
<keyword evidence="2" id="KW-1185">Reference proteome</keyword>
<name>A0AAV0DFE4_9ASTE</name>
<protein>
    <submittedName>
        <fullName evidence="1">Uncharacterized protein</fullName>
    </submittedName>
</protein>
<dbReference type="EMBL" id="CAMAPF010000107">
    <property type="protein sequence ID" value="CAH9100022.1"/>
    <property type="molecule type" value="Genomic_DNA"/>
</dbReference>
<dbReference type="Proteomes" id="UP001152523">
    <property type="component" value="Unassembled WGS sequence"/>
</dbReference>
<gene>
    <name evidence="1" type="ORF">CEPIT_LOCUS15164</name>
</gene>
<sequence>MSLADSLPYRRVSLPRSKLIIRKEFFKIQQRSCTTIEEQQLKLGLATCTFLRVTSIKEDVVRASSFYFKLPNIAHGYFYCHKLFFWGLHAHDIGRLWLMTYR</sequence>
<organism evidence="1 2">
    <name type="scientific">Cuscuta epithymum</name>
    <dbReference type="NCBI Taxonomy" id="186058"/>
    <lineage>
        <taxon>Eukaryota</taxon>
        <taxon>Viridiplantae</taxon>
        <taxon>Streptophyta</taxon>
        <taxon>Embryophyta</taxon>
        <taxon>Tracheophyta</taxon>
        <taxon>Spermatophyta</taxon>
        <taxon>Magnoliopsida</taxon>
        <taxon>eudicotyledons</taxon>
        <taxon>Gunneridae</taxon>
        <taxon>Pentapetalae</taxon>
        <taxon>asterids</taxon>
        <taxon>lamiids</taxon>
        <taxon>Solanales</taxon>
        <taxon>Convolvulaceae</taxon>
        <taxon>Cuscuteae</taxon>
        <taxon>Cuscuta</taxon>
        <taxon>Cuscuta subgen. Cuscuta</taxon>
    </lineage>
</organism>
<proteinExistence type="predicted"/>
<comment type="caution">
    <text evidence="1">The sequence shown here is derived from an EMBL/GenBank/DDBJ whole genome shotgun (WGS) entry which is preliminary data.</text>
</comment>
<accession>A0AAV0DFE4</accession>
<dbReference type="AlphaFoldDB" id="A0AAV0DFE4"/>
<evidence type="ECO:0000313" key="2">
    <source>
        <dbReference type="Proteomes" id="UP001152523"/>
    </source>
</evidence>